<feature type="region of interest" description="Disordered" evidence="1">
    <location>
        <begin position="1"/>
        <end position="24"/>
    </location>
</feature>
<evidence type="ECO:0000256" key="1">
    <source>
        <dbReference type="SAM" id="MobiDB-lite"/>
    </source>
</evidence>
<sequence length="226" mass="26169">SSPANTKPNTPFHTPPSSPKFSRPTLYMSSNTVVLFKGEDDSDENPEVILRSIEQRFLTTSVDDAAKIKTLRSFLYPGYPADTWYKELMEKPDKPTTWEQLEAEFIKRWPGPERAVKDSADYATELTSYRLSEEDLLKKVEKGGVQMWSHVKAAKDLQMLAQKAEVYEGRLLIVDVRRNLPEVVRELIGAKYSKWVEFIKALKELDIECLRDGVEKRQREKEKEKR</sequence>
<feature type="compositionally biased region" description="Polar residues" evidence="1">
    <location>
        <begin position="1"/>
        <end position="12"/>
    </location>
</feature>
<dbReference type="OrthoDB" id="3055569at2759"/>
<feature type="non-terminal residue" evidence="2">
    <location>
        <position position="1"/>
    </location>
</feature>
<dbReference type="AlphaFoldDB" id="A0A4S8MJU7"/>
<feature type="non-terminal residue" evidence="2">
    <location>
        <position position="226"/>
    </location>
</feature>
<dbReference type="EMBL" id="ML179072">
    <property type="protein sequence ID" value="THV02932.1"/>
    <property type="molecule type" value="Genomic_DNA"/>
</dbReference>
<evidence type="ECO:0008006" key="4">
    <source>
        <dbReference type="Google" id="ProtNLM"/>
    </source>
</evidence>
<name>A0A4S8MJU7_DENBC</name>
<evidence type="ECO:0000313" key="3">
    <source>
        <dbReference type="Proteomes" id="UP000297245"/>
    </source>
</evidence>
<evidence type="ECO:0000313" key="2">
    <source>
        <dbReference type="EMBL" id="THV02932.1"/>
    </source>
</evidence>
<reference evidence="2 3" key="1">
    <citation type="journal article" date="2019" name="Nat. Ecol. Evol.">
        <title>Megaphylogeny resolves global patterns of mushroom evolution.</title>
        <authorList>
            <person name="Varga T."/>
            <person name="Krizsan K."/>
            <person name="Foldi C."/>
            <person name="Dima B."/>
            <person name="Sanchez-Garcia M."/>
            <person name="Sanchez-Ramirez S."/>
            <person name="Szollosi G.J."/>
            <person name="Szarkandi J.G."/>
            <person name="Papp V."/>
            <person name="Albert L."/>
            <person name="Andreopoulos W."/>
            <person name="Angelini C."/>
            <person name="Antonin V."/>
            <person name="Barry K.W."/>
            <person name="Bougher N.L."/>
            <person name="Buchanan P."/>
            <person name="Buyck B."/>
            <person name="Bense V."/>
            <person name="Catcheside P."/>
            <person name="Chovatia M."/>
            <person name="Cooper J."/>
            <person name="Damon W."/>
            <person name="Desjardin D."/>
            <person name="Finy P."/>
            <person name="Geml J."/>
            <person name="Haridas S."/>
            <person name="Hughes K."/>
            <person name="Justo A."/>
            <person name="Karasinski D."/>
            <person name="Kautmanova I."/>
            <person name="Kiss B."/>
            <person name="Kocsube S."/>
            <person name="Kotiranta H."/>
            <person name="LaButti K.M."/>
            <person name="Lechner B.E."/>
            <person name="Liimatainen K."/>
            <person name="Lipzen A."/>
            <person name="Lukacs Z."/>
            <person name="Mihaltcheva S."/>
            <person name="Morgado L.N."/>
            <person name="Niskanen T."/>
            <person name="Noordeloos M.E."/>
            <person name="Ohm R.A."/>
            <person name="Ortiz-Santana B."/>
            <person name="Ovrebo C."/>
            <person name="Racz N."/>
            <person name="Riley R."/>
            <person name="Savchenko A."/>
            <person name="Shiryaev A."/>
            <person name="Soop K."/>
            <person name="Spirin V."/>
            <person name="Szebenyi C."/>
            <person name="Tomsovsky M."/>
            <person name="Tulloss R.E."/>
            <person name="Uehling J."/>
            <person name="Grigoriev I.V."/>
            <person name="Vagvolgyi C."/>
            <person name="Papp T."/>
            <person name="Martin F.M."/>
            <person name="Miettinen O."/>
            <person name="Hibbett D.S."/>
            <person name="Nagy L.G."/>
        </authorList>
    </citation>
    <scope>NUCLEOTIDE SEQUENCE [LARGE SCALE GENOMIC DNA]</scope>
    <source>
        <strain evidence="2 3">CBS 962.96</strain>
    </source>
</reference>
<accession>A0A4S8MJU7</accession>
<organism evidence="2 3">
    <name type="scientific">Dendrothele bispora (strain CBS 962.96)</name>
    <dbReference type="NCBI Taxonomy" id="1314807"/>
    <lineage>
        <taxon>Eukaryota</taxon>
        <taxon>Fungi</taxon>
        <taxon>Dikarya</taxon>
        <taxon>Basidiomycota</taxon>
        <taxon>Agaricomycotina</taxon>
        <taxon>Agaricomycetes</taxon>
        <taxon>Agaricomycetidae</taxon>
        <taxon>Agaricales</taxon>
        <taxon>Agaricales incertae sedis</taxon>
        <taxon>Dendrothele</taxon>
    </lineage>
</organism>
<keyword evidence="3" id="KW-1185">Reference proteome</keyword>
<dbReference type="Proteomes" id="UP000297245">
    <property type="component" value="Unassembled WGS sequence"/>
</dbReference>
<gene>
    <name evidence="2" type="ORF">K435DRAFT_619800</name>
</gene>
<protein>
    <recommendedName>
        <fullName evidence="4">Retrotransposon gag domain-containing protein</fullName>
    </recommendedName>
</protein>
<proteinExistence type="predicted"/>